<evidence type="ECO:0000313" key="2">
    <source>
        <dbReference type="Proteomes" id="UP000290289"/>
    </source>
</evidence>
<gene>
    <name evidence="1" type="ORF">DVH24_005025</name>
</gene>
<dbReference type="AlphaFoldDB" id="A0A498IHY7"/>
<protein>
    <submittedName>
        <fullName evidence="1">Uncharacterized protein</fullName>
    </submittedName>
</protein>
<evidence type="ECO:0000313" key="1">
    <source>
        <dbReference type="EMBL" id="RXH81111.1"/>
    </source>
</evidence>
<comment type="caution">
    <text evidence="1">The sequence shown here is derived from an EMBL/GenBank/DDBJ whole genome shotgun (WGS) entry which is preliminary data.</text>
</comment>
<keyword evidence="2" id="KW-1185">Reference proteome</keyword>
<proteinExistence type="predicted"/>
<dbReference type="Proteomes" id="UP000290289">
    <property type="component" value="Chromosome 12"/>
</dbReference>
<reference evidence="1 2" key="1">
    <citation type="submission" date="2018-10" db="EMBL/GenBank/DDBJ databases">
        <title>A high-quality apple genome assembly.</title>
        <authorList>
            <person name="Hu J."/>
        </authorList>
    </citation>
    <scope>NUCLEOTIDE SEQUENCE [LARGE SCALE GENOMIC DNA]</scope>
    <source>
        <strain evidence="2">cv. HFTH1</strain>
        <tissue evidence="1">Young leaf</tissue>
    </source>
</reference>
<accession>A0A498IHY7</accession>
<name>A0A498IHY7_MALDO</name>
<dbReference type="EMBL" id="RDQH01000338">
    <property type="protein sequence ID" value="RXH81111.1"/>
    <property type="molecule type" value="Genomic_DNA"/>
</dbReference>
<sequence length="259" mass="28884">MSGLTSDLHADFVLWFTSILDLWPVWEPGDALTTAIKLMLSSKFQENHFKVHPHFLVPQLHPINPAIHSTCLQPQRLATRIGIIQHKSRPLHLTVQSQYMRYCSCSNLSTDYVVCMTGIHGFFHDLELCIYDPEPYHISIIGVCPFSATYVIPPLQRLLGLVLITDLMVTLTAFDKHFNSEKSVAGCNATYPVDVIASLFVSNNTFSLSVERDYKTLDSFNANGLLPLHDLIEMASTAFGLNASEMISSVHLEGLLGHA</sequence>
<organism evidence="1 2">
    <name type="scientific">Malus domestica</name>
    <name type="common">Apple</name>
    <name type="synonym">Pyrus malus</name>
    <dbReference type="NCBI Taxonomy" id="3750"/>
    <lineage>
        <taxon>Eukaryota</taxon>
        <taxon>Viridiplantae</taxon>
        <taxon>Streptophyta</taxon>
        <taxon>Embryophyta</taxon>
        <taxon>Tracheophyta</taxon>
        <taxon>Spermatophyta</taxon>
        <taxon>Magnoliopsida</taxon>
        <taxon>eudicotyledons</taxon>
        <taxon>Gunneridae</taxon>
        <taxon>Pentapetalae</taxon>
        <taxon>rosids</taxon>
        <taxon>fabids</taxon>
        <taxon>Rosales</taxon>
        <taxon>Rosaceae</taxon>
        <taxon>Amygdaloideae</taxon>
        <taxon>Maleae</taxon>
        <taxon>Malus</taxon>
    </lineage>
</organism>